<keyword evidence="2" id="KW-1185">Reference proteome</keyword>
<dbReference type="STRING" id="742152.A0A2H3J6D3"/>
<name>A0A2H3J6D3_WOLCO</name>
<sequence length="116" mass="12554">MLPDEADAFVDDVGVKGLSTDYDNETVAGNSNIQRFVYKFACTTDKLLARFVEAGITASGSKLVITTPRLKIVGSIVLSEGWELDHGVVNKILKWPYCESVSEVRGFLGTAGVGRK</sequence>
<reference evidence="1 2" key="1">
    <citation type="journal article" date="2012" name="Science">
        <title>The Paleozoic origin of enzymatic lignin decomposition reconstructed from 31 fungal genomes.</title>
        <authorList>
            <person name="Floudas D."/>
            <person name="Binder M."/>
            <person name="Riley R."/>
            <person name="Barry K."/>
            <person name="Blanchette R.A."/>
            <person name="Henrissat B."/>
            <person name="Martinez A.T."/>
            <person name="Otillar R."/>
            <person name="Spatafora J.W."/>
            <person name="Yadav J.S."/>
            <person name="Aerts A."/>
            <person name="Benoit I."/>
            <person name="Boyd A."/>
            <person name="Carlson A."/>
            <person name="Copeland A."/>
            <person name="Coutinho P.M."/>
            <person name="de Vries R.P."/>
            <person name="Ferreira P."/>
            <person name="Findley K."/>
            <person name="Foster B."/>
            <person name="Gaskell J."/>
            <person name="Glotzer D."/>
            <person name="Gorecki P."/>
            <person name="Heitman J."/>
            <person name="Hesse C."/>
            <person name="Hori C."/>
            <person name="Igarashi K."/>
            <person name="Jurgens J.A."/>
            <person name="Kallen N."/>
            <person name="Kersten P."/>
            <person name="Kohler A."/>
            <person name="Kuees U."/>
            <person name="Kumar T.K.A."/>
            <person name="Kuo A."/>
            <person name="LaButti K."/>
            <person name="Larrondo L.F."/>
            <person name="Lindquist E."/>
            <person name="Ling A."/>
            <person name="Lombard V."/>
            <person name="Lucas S."/>
            <person name="Lundell T."/>
            <person name="Martin R."/>
            <person name="McLaughlin D.J."/>
            <person name="Morgenstern I."/>
            <person name="Morin E."/>
            <person name="Murat C."/>
            <person name="Nagy L.G."/>
            <person name="Nolan M."/>
            <person name="Ohm R.A."/>
            <person name="Patyshakuliyeva A."/>
            <person name="Rokas A."/>
            <person name="Ruiz-Duenas F.J."/>
            <person name="Sabat G."/>
            <person name="Salamov A."/>
            <person name="Samejima M."/>
            <person name="Schmutz J."/>
            <person name="Slot J.C."/>
            <person name="St John F."/>
            <person name="Stenlid J."/>
            <person name="Sun H."/>
            <person name="Sun S."/>
            <person name="Syed K."/>
            <person name="Tsang A."/>
            <person name="Wiebenga A."/>
            <person name="Young D."/>
            <person name="Pisabarro A."/>
            <person name="Eastwood D.C."/>
            <person name="Martin F."/>
            <person name="Cullen D."/>
            <person name="Grigoriev I.V."/>
            <person name="Hibbett D.S."/>
        </authorList>
    </citation>
    <scope>NUCLEOTIDE SEQUENCE [LARGE SCALE GENOMIC DNA]</scope>
    <source>
        <strain evidence="1 2">MD-104</strain>
    </source>
</reference>
<dbReference type="AlphaFoldDB" id="A0A2H3J6D3"/>
<dbReference type="SUPFAM" id="SSF56672">
    <property type="entry name" value="DNA/RNA polymerases"/>
    <property type="match status" value="1"/>
</dbReference>
<organism evidence="1 2">
    <name type="scientific">Wolfiporia cocos (strain MD-104)</name>
    <name type="common">Brown rot fungus</name>
    <dbReference type="NCBI Taxonomy" id="742152"/>
    <lineage>
        <taxon>Eukaryota</taxon>
        <taxon>Fungi</taxon>
        <taxon>Dikarya</taxon>
        <taxon>Basidiomycota</taxon>
        <taxon>Agaricomycotina</taxon>
        <taxon>Agaricomycetes</taxon>
        <taxon>Polyporales</taxon>
        <taxon>Phaeolaceae</taxon>
        <taxon>Wolfiporia</taxon>
    </lineage>
</organism>
<dbReference type="EMBL" id="KB467831">
    <property type="protein sequence ID" value="PCH33218.1"/>
    <property type="molecule type" value="Genomic_DNA"/>
</dbReference>
<evidence type="ECO:0000313" key="2">
    <source>
        <dbReference type="Proteomes" id="UP000218811"/>
    </source>
</evidence>
<dbReference type="OMA" id="LWISSRM"/>
<dbReference type="Proteomes" id="UP000218811">
    <property type="component" value="Unassembled WGS sequence"/>
</dbReference>
<dbReference type="InterPro" id="IPR043502">
    <property type="entry name" value="DNA/RNA_pol_sf"/>
</dbReference>
<gene>
    <name evidence="1" type="ORF">WOLCODRAFT_64157</name>
</gene>
<dbReference type="OrthoDB" id="3186349at2759"/>
<accession>A0A2H3J6D3</accession>
<protein>
    <submittedName>
        <fullName evidence="1">Uncharacterized protein</fullName>
    </submittedName>
</protein>
<proteinExistence type="predicted"/>
<evidence type="ECO:0000313" key="1">
    <source>
        <dbReference type="EMBL" id="PCH33218.1"/>
    </source>
</evidence>